<evidence type="ECO:0000313" key="1">
    <source>
        <dbReference type="EMBL" id="GAA3617036.1"/>
    </source>
</evidence>
<name>A0ABP6ZRM7_9ACTN</name>
<dbReference type="RefSeq" id="WP_231482565.1">
    <property type="nucleotide sequence ID" value="NZ_BAAAZO010000006.1"/>
</dbReference>
<keyword evidence="2" id="KW-1185">Reference proteome</keyword>
<proteinExistence type="predicted"/>
<evidence type="ECO:0000313" key="2">
    <source>
        <dbReference type="Proteomes" id="UP001501074"/>
    </source>
</evidence>
<protein>
    <recommendedName>
        <fullName evidence="3">BON domain-containing protein</fullName>
    </recommendedName>
</protein>
<dbReference type="Proteomes" id="UP001501074">
    <property type="component" value="Unassembled WGS sequence"/>
</dbReference>
<comment type="caution">
    <text evidence="1">The sequence shown here is derived from an EMBL/GenBank/DDBJ whole genome shotgun (WGS) entry which is preliminary data.</text>
</comment>
<sequence length="93" mass="9916">MTAVIEPAERVLNRTELVKALERVKVVAITVTEEQGTGRFTVFLHGPAGQWAHDDARRTVAEIAGVIGVEEAPGAPTILRVMVAASEREGTPA</sequence>
<gene>
    <name evidence="1" type="ORF">GCM10022223_36950</name>
</gene>
<organism evidence="1 2">
    <name type="scientific">Kineosporia mesophila</name>
    <dbReference type="NCBI Taxonomy" id="566012"/>
    <lineage>
        <taxon>Bacteria</taxon>
        <taxon>Bacillati</taxon>
        <taxon>Actinomycetota</taxon>
        <taxon>Actinomycetes</taxon>
        <taxon>Kineosporiales</taxon>
        <taxon>Kineosporiaceae</taxon>
        <taxon>Kineosporia</taxon>
    </lineage>
</organism>
<evidence type="ECO:0008006" key="3">
    <source>
        <dbReference type="Google" id="ProtNLM"/>
    </source>
</evidence>
<dbReference type="EMBL" id="BAAAZO010000006">
    <property type="protein sequence ID" value="GAA3617036.1"/>
    <property type="molecule type" value="Genomic_DNA"/>
</dbReference>
<accession>A0ABP6ZRM7</accession>
<reference evidence="2" key="1">
    <citation type="journal article" date="2019" name="Int. J. Syst. Evol. Microbiol.">
        <title>The Global Catalogue of Microorganisms (GCM) 10K type strain sequencing project: providing services to taxonomists for standard genome sequencing and annotation.</title>
        <authorList>
            <consortium name="The Broad Institute Genomics Platform"/>
            <consortium name="The Broad Institute Genome Sequencing Center for Infectious Disease"/>
            <person name="Wu L."/>
            <person name="Ma J."/>
        </authorList>
    </citation>
    <scope>NUCLEOTIDE SEQUENCE [LARGE SCALE GENOMIC DNA]</scope>
    <source>
        <strain evidence="2">JCM 16902</strain>
    </source>
</reference>